<evidence type="ECO:0000259" key="4">
    <source>
        <dbReference type="PROSITE" id="PS50043"/>
    </source>
</evidence>
<dbReference type="InterPro" id="IPR000792">
    <property type="entry name" value="Tscrpt_reg_LuxR_C"/>
</dbReference>
<dbReference type="Gene3D" id="1.10.10.10">
    <property type="entry name" value="Winged helix-like DNA-binding domain superfamily/Winged helix DNA-binding domain"/>
    <property type="match status" value="1"/>
</dbReference>
<accession>A0A238ZLJ7</accession>
<dbReference type="AlphaFoldDB" id="A0A238ZLJ7"/>
<dbReference type="SMART" id="SM00421">
    <property type="entry name" value="HTH_LUXR"/>
    <property type="match status" value="1"/>
</dbReference>
<keyword evidence="5" id="KW-0808">Transferase</keyword>
<name>A0A238ZLJ7_9PSEU</name>
<gene>
    <name evidence="5" type="ORF">SAMN06265360_12240</name>
</gene>
<dbReference type="SUPFAM" id="SSF52540">
    <property type="entry name" value="P-loop containing nucleoside triphosphate hydrolases"/>
    <property type="match status" value="1"/>
</dbReference>
<dbReference type="Pfam" id="PF17874">
    <property type="entry name" value="TPR_MalT"/>
    <property type="match status" value="1"/>
</dbReference>
<dbReference type="InterPro" id="IPR011990">
    <property type="entry name" value="TPR-like_helical_dom_sf"/>
</dbReference>
<dbReference type="InterPro" id="IPR036388">
    <property type="entry name" value="WH-like_DNA-bd_sf"/>
</dbReference>
<evidence type="ECO:0000313" key="5">
    <source>
        <dbReference type="EMBL" id="SNR84062.1"/>
    </source>
</evidence>
<proteinExistence type="predicted"/>
<feature type="domain" description="HTH luxR-type" evidence="4">
    <location>
        <begin position="844"/>
        <end position="909"/>
    </location>
</feature>
<dbReference type="GO" id="GO:0006355">
    <property type="term" value="P:regulation of DNA-templated transcription"/>
    <property type="evidence" value="ECO:0007669"/>
    <property type="project" value="InterPro"/>
</dbReference>
<dbReference type="Gene3D" id="3.40.50.300">
    <property type="entry name" value="P-loop containing nucleotide triphosphate hydrolases"/>
    <property type="match status" value="1"/>
</dbReference>
<sequence length="912" mass="100294">MQTTSTSVTPPRPTRTKVSTPVCRQDLIDRARLIEPLRLGRARRLTLVRAPAGFGKTTLLLQWQRLLQEEGQAVAWLNLEDDDCQRQAMLTGLIDAIHEMPTGPTATQLRIRGTASVVSETALAELVNRIHEYASPVTIVLDDWHVVDGSDAAGVVAFLLHSGPPNLHLVVAARDCSLPCSRLRVAGQITEVDNEQLRFTREETADFLAGVGNLEPTADELDRLHGMSAGWPAAVRLASGALRDADDPARMPIIHSGWHRTVGDYLDEVVLNGLSCATVDFLLATATCDHITGSLAAALSRQSSGAGKLENLERGGLFVRAIDAEREWFRYDPLFAHHLRRRLARDYPDRAADLHRIAADWFAQQGMLGDAVDHALAIRDDDLAVELVETHAMRYVEGGEIAELLAVVEKLPAKKGTDRPRLQIAVAWANCLVHRMQRAECALEHVKAQYLTRGEVNTEPLIEADVIEACVNVYRDRIDKAENLIAPCLNRPHAYRPWVVAAAANIQTFVYVQYADFDAARREQEWARPFQARGGRFAEIYGQFMDGLSAAARLDLEYAGRSYKRARALALDGAQEPKHAASLSAALLGAWHYERDVLDEAEPLLEEAHELETDGGTADFMIATHVTIAKIKSLRADLPGAHAALTEGESIAARLSLDRLAVAVLGQRVRLHLEQGDLLTAQDLVVDDSRFAEGNNRIDAAIRREYAASRARVLAASGSYSEAVRLAETVSEQASCEASPHAILKTRIELAHVLKMADRSTDALQVLAPALAAGGEAGLVRSFADGGHLVLRMIAELYEARRRGRWPDGLPDVPLRYLLRILSATTPQTAAGASSRPQRPTRERSTAELSLSAREMDILGLLDNGLTNKEIARHLGITINTVKWYLKSINSKLGVTRRQQSVTEARRRNLLR</sequence>
<dbReference type="PROSITE" id="PS00622">
    <property type="entry name" value="HTH_LUXR_1"/>
    <property type="match status" value="1"/>
</dbReference>
<protein>
    <submittedName>
        <fullName evidence="5">LuxR family transcriptional regulator, maltose regulon positive regulatory protein/serine/threonine-protein kinase PknK</fullName>
    </submittedName>
</protein>
<evidence type="ECO:0000256" key="1">
    <source>
        <dbReference type="ARBA" id="ARBA00023015"/>
    </source>
</evidence>
<dbReference type="OrthoDB" id="134985at2"/>
<dbReference type="Pfam" id="PF00196">
    <property type="entry name" value="GerE"/>
    <property type="match status" value="1"/>
</dbReference>
<keyword evidence="5" id="KW-0418">Kinase</keyword>
<evidence type="ECO:0000256" key="2">
    <source>
        <dbReference type="ARBA" id="ARBA00023125"/>
    </source>
</evidence>
<evidence type="ECO:0000313" key="6">
    <source>
        <dbReference type="Proteomes" id="UP000198348"/>
    </source>
</evidence>
<dbReference type="EMBL" id="FZNW01000022">
    <property type="protein sequence ID" value="SNR84062.1"/>
    <property type="molecule type" value="Genomic_DNA"/>
</dbReference>
<dbReference type="Pfam" id="PF25873">
    <property type="entry name" value="WHD_MalT"/>
    <property type="match status" value="1"/>
</dbReference>
<dbReference type="InterPro" id="IPR027417">
    <property type="entry name" value="P-loop_NTPase"/>
</dbReference>
<dbReference type="PANTHER" id="PTHR44688">
    <property type="entry name" value="DNA-BINDING TRANSCRIPTIONAL ACTIVATOR DEVR_DOSR"/>
    <property type="match status" value="1"/>
</dbReference>
<dbReference type="Gene3D" id="1.25.40.10">
    <property type="entry name" value="Tetratricopeptide repeat domain"/>
    <property type="match status" value="1"/>
</dbReference>
<dbReference type="InterPro" id="IPR059106">
    <property type="entry name" value="WHD_MalT"/>
</dbReference>
<dbReference type="PRINTS" id="PR00038">
    <property type="entry name" value="HTHLUXR"/>
</dbReference>
<keyword evidence="1" id="KW-0805">Transcription regulation</keyword>
<dbReference type="PROSITE" id="PS50043">
    <property type="entry name" value="HTH_LUXR_2"/>
    <property type="match status" value="1"/>
</dbReference>
<dbReference type="GO" id="GO:0016301">
    <property type="term" value="F:kinase activity"/>
    <property type="evidence" value="ECO:0007669"/>
    <property type="project" value="UniProtKB-KW"/>
</dbReference>
<dbReference type="SUPFAM" id="SSF46894">
    <property type="entry name" value="C-terminal effector domain of the bipartite response regulators"/>
    <property type="match status" value="1"/>
</dbReference>
<dbReference type="GO" id="GO:0003677">
    <property type="term" value="F:DNA binding"/>
    <property type="evidence" value="ECO:0007669"/>
    <property type="project" value="UniProtKB-KW"/>
</dbReference>
<keyword evidence="3" id="KW-0804">Transcription</keyword>
<dbReference type="PANTHER" id="PTHR44688:SF25">
    <property type="entry name" value="HTH LUXR-TYPE DOMAIN-CONTAINING PROTEIN"/>
    <property type="match status" value="1"/>
</dbReference>
<dbReference type="SUPFAM" id="SSF48452">
    <property type="entry name" value="TPR-like"/>
    <property type="match status" value="1"/>
</dbReference>
<organism evidence="5 6">
    <name type="scientific">Haloechinothrix alba</name>
    <dbReference type="NCBI Taxonomy" id="664784"/>
    <lineage>
        <taxon>Bacteria</taxon>
        <taxon>Bacillati</taxon>
        <taxon>Actinomycetota</taxon>
        <taxon>Actinomycetes</taxon>
        <taxon>Pseudonocardiales</taxon>
        <taxon>Pseudonocardiaceae</taxon>
        <taxon>Haloechinothrix</taxon>
    </lineage>
</organism>
<dbReference type="Proteomes" id="UP000198348">
    <property type="component" value="Unassembled WGS sequence"/>
</dbReference>
<dbReference type="RefSeq" id="WP_141134740.1">
    <property type="nucleotide sequence ID" value="NZ_FZNW01000022.1"/>
</dbReference>
<dbReference type="InterPro" id="IPR041617">
    <property type="entry name" value="TPR_MalT"/>
</dbReference>
<keyword evidence="6" id="KW-1185">Reference proteome</keyword>
<evidence type="ECO:0000256" key="3">
    <source>
        <dbReference type="ARBA" id="ARBA00023163"/>
    </source>
</evidence>
<reference evidence="5 6" key="1">
    <citation type="submission" date="2017-06" db="EMBL/GenBank/DDBJ databases">
        <authorList>
            <person name="Kim H.J."/>
            <person name="Triplett B.A."/>
        </authorList>
    </citation>
    <scope>NUCLEOTIDE SEQUENCE [LARGE SCALE GENOMIC DNA]</scope>
    <source>
        <strain evidence="5 6">DSM 45207</strain>
    </source>
</reference>
<dbReference type="CDD" id="cd06170">
    <property type="entry name" value="LuxR_C_like"/>
    <property type="match status" value="1"/>
</dbReference>
<keyword evidence="2" id="KW-0238">DNA-binding</keyword>
<dbReference type="InterPro" id="IPR016032">
    <property type="entry name" value="Sig_transdc_resp-reg_C-effctor"/>
</dbReference>